<reference evidence="2 5" key="1">
    <citation type="journal article" date="2019" name="Nat. Med.">
        <title>A library of human gut bacterial isolates paired with longitudinal multiomics data enables mechanistic microbiome research.</title>
        <authorList>
            <person name="Poyet M."/>
            <person name="Groussin M."/>
            <person name="Gibbons S.M."/>
            <person name="Avila-Pacheco J."/>
            <person name="Jiang X."/>
            <person name="Kearney S.M."/>
            <person name="Perrotta A.R."/>
            <person name="Berdy B."/>
            <person name="Zhao S."/>
            <person name="Lieberman T.D."/>
            <person name="Swanson P.K."/>
            <person name="Smith M."/>
            <person name="Roesemann S."/>
            <person name="Alexander J.E."/>
            <person name="Rich S.A."/>
            <person name="Livny J."/>
            <person name="Vlamakis H."/>
            <person name="Clish C."/>
            <person name="Bullock K."/>
            <person name="Deik A."/>
            <person name="Scott J."/>
            <person name="Pierce K.A."/>
            <person name="Xavier R.J."/>
            <person name="Alm E.J."/>
        </authorList>
    </citation>
    <scope>NUCLEOTIDE SEQUENCE [LARGE SCALE GENOMIC DNA]</scope>
    <source>
        <strain evidence="2 5">BIOML-A12</strain>
    </source>
</reference>
<feature type="transmembrane region" description="Helical" evidence="1">
    <location>
        <begin position="197"/>
        <end position="217"/>
    </location>
</feature>
<sequence>MSEMIKYEWKKIWKSRLAQLVIIGCGLFLVFCVWASIMQISATNEKGENFSGMSAVEVMKNTQKKIELTQENVNDIVGRYLKYISDPGTNSESETYHYLSEEVYRTFYLPNRELLSLVTNVYREPGSGSSIKEVLEENVGKDFRKAQIKRDIAYINLQKEQGRLTSGEADYWKEKIGNLQEYQYGYHKGWSMILDTLTWPVLIMMLICIGIAPIFAGEYQSKCDSLILCMKYGRSKLILAKIISGWLYATGVYWGITLIYSSIYMIFLGTQGADLPIQLKYPAMSVGYNLTMGEAVGITLLLGYFFTLGIMGITLFMSALLKNTYAVIIVAFLLIIIPTFLSLDTGGYVWSHVLSLLPPKIADFSFQSYTAYSIGNIVLSWPVMAILVNAIVAVLCSVLGYIIFRKHQVNK</sequence>
<gene>
    <name evidence="3" type="ORF">BWLFYP14_02290</name>
    <name evidence="2" type="ORF">GT712_18925</name>
</gene>
<dbReference type="RefSeq" id="WP_008705732.1">
    <property type="nucleotide sequence ID" value="NZ_AP031426.1"/>
</dbReference>
<evidence type="ECO:0000313" key="4">
    <source>
        <dbReference type="Proteomes" id="UP000366766"/>
    </source>
</evidence>
<dbReference type="PANTHER" id="PTHR37305">
    <property type="entry name" value="INTEGRAL MEMBRANE PROTEIN-RELATED"/>
    <property type="match status" value="1"/>
</dbReference>
<evidence type="ECO:0000313" key="5">
    <source>
        <dbReference type="Proteomes" id="UP000477156"/>
    </source>
</evidence>
<name>A0A564WUS6_9FIRM</name>
<keyword evidence="4" id="KW-1185">Reference proteome</keyword>
<proteinExistence type="predicted"/>
<accession>A0A564WUS6</accession>
<evidence type="ECO:0000256" key="1">
    <source>
        <dbReference type="SAM" id="Phobius"/>
    </source>
</evidence>
<evidence type="ECO:0000313" key="2">
    <source>
        <dbReference type="EMBL" id="MZS91054.1"/>
    </source>
</evidence>
<feature type="transmembrane region" description="Helical" evidence="1">
    <location>
        <begin position="20"/>
        <end position="42"/>
    </location>
</feature>
<dbReference type="Proteomes" id="UP000366766">
    <property type="component" value="Unassembled WGS sequence"/>
</dbReference>
<dbReference type="EMBL" id="WWVF01000066">
    <property type="protein sequence ID" value="MZS91054.1"/>
    <property type="molecule type" value="Genomic_DNA"/>
</dbReference>
<keyword evidence="1" id="KW-0812">Transmembrane</keyword>
<keyword evidence="1" id="KW-1133">Transmembrane helix</keyword>
<feature type="transmembrane region" description="Helical" evidence="1">
    <location>
        <begin position="238"/>
        <end position="267"/>
    </location>
</feature>
<dbReference type="PANTHER" id="PTHR37305:SF1">
    <property type="entry name" value="MEMBRANE PROTEIN"/>
    <property type="match status" value="1"/>
</dbReference>
<dbReference type="EMBL" id="CABHOF010000043">
    <property type="protein sequence ID" value="VUX65925.1"/>
    <property type="molecule type" value="Genomic_DNA"/>
</dbReference>
<protein>
    <submittedName>
        <fullName evidence="2">ABC transporter permease subunit</fullName>
    </submittedName>
    <submittedName>
        <fullName evidence="3">ABC-2 family transporter protein</fullName>
    </submittedName>
</protein>
<feature type="transmembrane region" description="Helical" evidence="1">
    <location>
        <begin position="324"/>
        <end position="343"/>
    </location>
</feature>
<feature type="transmembrane region" description="Helical" evidence="1">
    <location>
        <begin position="295"/>
        <end position="317"/>
    </location>
</feature>
<organism evidence="3 4">
    <name type="scientific">Blautia wexlerae</name>
    <dbReference type="NCBI Taxonomy" id="418240"/>
    <lineage>
        <taxon>Bacteria</taxon>
        <taxon>Bacillati</taxon>
        <taxon>Bacillota</taxon>
        <taxon>Clostridia</taxon>
        <taxon>Lachnospirales</taxon>
        <taxon>Lachnospiraceae</taxon>
        <taxon>Blautia</taxon>
    </lineage>
</organism>
<reference evidence="3 4" key="2">
    <citation type="submission" date="2019-07" db="EMBL/GenBank/DDBJ databases">
        <authorList>
            <person name="Chang H.-W."/>
            <person name="Raman A."/>
            <person name="Venkatesh S."/>
            <person name="Gehrig J."/>
        </authorList>
    </citation>
    <scope>NUCLEOTIDE SEQUENCE [LARGE SCALE GENOMIC DNA]</scope>
    <source>
        <strain evidence="3">Blautia_wexlerae_LFYP_14</strain>
    </source>
</reference>
<evidence type="ECO:0000313" key="3">
    <source>
        <dbReference type="EMBL" id="VUX65925.1"/>
    </source>
</evidence>
<feature type="transmembrane region" description="Helical" evidence="1">
    <location>
        <begin position="379"/>
        <end position="404"/>
    </location>
</feature>
<dbReference type="AlphaFoldDB" id="A0A564WUS6"/>
<keyword evidence="1" id="KW-0472">Membrane</keyword>
<dbReference type="Proteomes" id="UP000477156">
    <property type="component" value="Unassembled WGS sequence"/>
</dbReference>